<feature type="region of interest" description="Disordered" evidence="1">
    <location>
        <begin position="1"/>
        <end position="39"/>
    </location>
</feature>
<evidence type="ECO:0000313" key="3">
    <source>
        <dbReference type="Proteomes" id="UP000041254"/>
    </source>
</evidence>
<sequence>MPATKHSGRRRVKAGQRDVFDDSGSDASDESFWSCESLSDGDSSVYRFIYEDDGESEDDGISAVIGRLRASWREARMAQRQAAAAHKATSKEEKVTSMVSVALKGTKAHEARVIATRGHPVPVATQGLERTVVSNKPTSRKIKAPAVAMKCTKAHAARVIATRGHPVPDEALGVTKRAKERAVAAENPRRRRARRVSVALKGTRAMEKRMKAVEVQREAITAREKARPTPFRFR</sequence>
<evidence type="ECO:0000256" key="1">
    <source>
        <dbReference type="SAM" id="MobiDB-lite"/>
    </source>
</evidence>
<dbReference type="Proteomes" id="UP000041254">
    <property type="component" value="Unassembled WGS sequence"/>
</dbReference>
<dbReference type="VEuPathDB" id="CryptoDB:Vbra_379"/>
<proteinExistence type="predicted"/>
<organism evidence="2 3">
    <name type="scientific">Vitrella brassicaformis (strain CCMP3155)</name>
    <dbReference type="NCBI Taxonomy" id="1169540"/>
    <lineage>
        <taxon>Eukaryota</taxon>
        <taxon>Sar</taxon>
        <taxon>Alveolata</taxon>
        <taxon>Colpodellida</taxon>
        <taxon>Vitrellaceae</taxon>
        <taxon>Vitrella</taxon>
    </lineage>
</organism>
<dbReference type="EMBL" id="CDMY01000458">
    <property type="protein sequence ID" value="CEM14782.1"/>
    <property type="molecule type" value="Genomic_DNA"/>
</dbReference>
<gene>
    <name evidence="2" type="ORF">Vbra_379</name>
</gene>
<evidence type="ECO:0000313" key="2">
    <source>
        <dbReference type="EMBL" id="CEM14782.1"/>
    </source>
</evidence>
<accession>A0A0G4FLA8</accession>
<dbReference type="AlphaFoldDB" id="A0A0G4FLA8"/>
<feature type="compositionally biased region" description="Basic residues" evidence="1">
    <location>
        <begin position="1"/>
        <end position="14"/>
    </location>
</feature>
<name>A0A0G4FLA8_VITBC</name>
<protein>
    <submittedName>
        <fullName evidence="2">Uncharacterized protein</fullName>
    </submittedName>
</protein>
<keyword evidence="3" id="KW-1185">Reference proteome</keyword>
<reference evidence="2 3" key="1">
    <citation type="submission" date="2014-11" db="EMBL/GenBank/DDBJ databases">
        <authorList>
            <person name="Zhu J."/>
            <person name="Qi W."/>
            <person name="Song R."/>
        </authorList>
    </citation>
    <scope>NUCLEOTIDE SEQUENCE [LARGE SCALE GENOMIC DNA]</scope>
</reference>
<dbReference type="InParanoid" id="A0A0G4FLA8"/>